<evidence type="ECO:0000256" key="1">
    <source>
        <dbReference type="SAM" id="MobiDB-lite"/>
    </source>
</evidence>
<dbReference type="EMBL" id="AEWJ01000008">
    <property type="protein sequence ID" value="EGD60834.1"/>
    <property type="molecule type" value="Genomic_DNA"/>
</dbReference>
<gene>
    <name evidence="3" type="ORF">Y88_1722</name>
</gene>
<dbReference type="InParanoid" id="F1Z3M0"/>
<protein>
    <submittedName>
        <fullName evidence="3">Uncharacterized protein</fullName>
    </submittedName>
</protein>
<organism evidence="3 4">
    <name type="scientific">Novosphingobium nitrogenifigens DSM 19370</name>
    <dbReference type="NCBI Taxonomy" id="983920"/>
    <lineage>
        <taxon>Bacteria</taxon>
        <taxon>Pseudomonadati</taxon>
        <taxon>Pseudomonadota</taxon>
        <taxon>Alphaproteobacteria</taxon>
        <taxon>Sphingomonadales</taxon>
        <taxon>Sphingomonadaceae</taxon>
        <taxon>Novosphingobium</taxon>
    </lineage>
</organism>
<reference evidence="3 4" key="1">
    <citation type="journal article" date="2012" name="J. Bacteriol.">
        <title>Draft Genome Sequence of Novosphingobium nitrogenifigens Y88T.</title>
        <authorList>
            <person name="Strabala T.J."/>
            <person name="Macdonald L."/>
            <person name="Liu V."/>
            <person name="Smit A.M."/>
        </authorList>
    </citation>
    <scope>NUCLEOTIDE SEQUENCE [LARGE SCALE GENOMIC DNA]</scope>
    <source>
        <strain evidence="3 4">DSM 19370</strain>
    </source>
</reference>
<keyword evidence="2" id="KW-0812">Transmembrane</keyword>
<keyword evidence="4" id="KW-1185">Reference proteome</keyword>
<accession>F1Z3M0</accession>
<sequence length="66" mass="7395">MFLDLRNEWPSVPPNRPEPRRPRLNKTGQRVVGLVLAYNILFLLIAPIAGSSVIVAGIAFFSAMFR</sequence>
<dbReference type="Proteomes" id="UP000004728">
    <property type="component" value="Unassembled WGS sequence"/>
</dbReference>
<evidence type="ECO:0000313" key="4">
    <source>
        <dbReference type="Proteomes" id="UP000004728"/>
    </source>
</evidence>
<keyword evidence="2" id="KW-1133">Transmembrane helix</keyword>
<dbReference type="RefSeq" id="WP_008068139.1">
    <property type="nucleotide sequence ID" value="NZ_AQWK01000012.1"/>
</dbReference>
<feature type="transmembrane region" description="Helical" evidence="2">
    <location>
        <begin position="40"/>
        <end position="65"/>
    </location>
</feature>
<feature type="region of interest" description="Disordered" evidence="1">
    <location>
        <begin position="1"/>
        <end position="24"/>
    </location>
</feature>
<dbReference type="AlphaFoldDB" id="F1Z3M0"/>
<comment type="caution">
    <text evidence="3">The sequence shown here is derived from an EMBL/GenBank/DDBJ whole genome shotgun (WGS) entry which is preliminary data.</text>
</comment>
<name>F1Z3M0_9SPHN</name>
<proteinExistence type="predicted"/>
<evidence type="ECO:0000256" key="2">
    <source>
        <dbReference type="SAM" id="Phobius"/>
    </source>
</evidence>
<dbReference type="HOGENOM" id="CLU_205927_0_0_5"/>
<dbReference type="STRING" id="983920.Y88_1722"/>
<keyword evidence="2" id="KW-0472">Membrane</keyword>
<evidence type="ECO:0000313" key="3">
    <source>
        <dbReference type="EMBL" id="EGD60834.1"/>
    </source>
</evidence>
<dbReference type="eggNOG" id="ENOG5032DK2">
    <property type="taxonomic scope" value="Bacteria"/>
</dbReference>